<accession>A0A699XGS4</accession>
<dbReference type="EMBL" id="BKCJ011836505">
    <property type="protein sequence ID" value="GFD57056.1"/>
    <property type="molecule type" value="Genomic_DNA"/>
</dbReference>
<sequence length="70" mass="7943">CKNKRRAGDYWKCTKFGKLGHKAERCQILEMNCYNCQEKGHRKRDCPRLGRNGQGGNNRGGVYQLGAVNA</sequence>
<evidence type="ECO:0000313" key="3">
    <source>
        <dbReference type="EMBL" id="GFD57056.1"/>
    </source>
</evidence>
<proteinExistence type="predicted"/>
<feature type="domain" description="CCHC-type" evidence="2">
    <location>
        <begin position="33"/>
        <end position="48"/>
    </location>
</feature>
<reference evidence="3" key="1">
    <citation type="journal article" date="2019" name="Sci. Rep.">
        <title>Draft genome of Tanacetum cinerariifolium, the natural source of mosquito coil.</title>
        <authorList>
            <person name="Yamashiro T."/>
            <person name="Shiraishi A."/>
            <person name="Satake H."/>
            <person name="Nakayama K."/>
        </authorList>
    </citation>
    <scope>NUCLEOTIDE SEQUENCE</scope>
</reference>
<dbReference type="AlphaFoldDB" id="A0A699XGS4"/>
<keyword evidence="1" id="KW-0862">Zinc</keyword>
<evidence type="ECO:0000256" key="1">
    <source>
        <dbReference type="PROSITE-ProRule" id="PRU00047"/>
    </source>
</evidence>
<dbReference type="GO" id="GO:0008270">
    <property type="term" value="F:zinc ion binding"/>
    <property type="evidence" value="ECO:0007669"/>
    <property type="project" value="UniProtKB-KW"/>
</dbReference>
<dbReference type="SMART" id="SM00343">
    <property type="entry name" value="ZnF_C2HC"/>
    <property type="match status" value="2"/>
</dbReference>
<dbReference type="Pfam" id="PF00098">
    <property type="entry name" value="zf-CCHC"/>
    <property type="match status" value="1"/>
</dbReference>
<dbReference type="Gene3D" id="4.10.60.10">
    <property type="entry name" value="Zinc finger, CCHC-type"/>
    <property type="match status" value="1"/>
</dbReference>
<gene>
    <name evidence="3" type="ORF">Tci_929025</name>
</gene>
<name>A0A699XGS4_TANCI</name>
<keyword evidence="1" id="KW-0479">Metal-binding</keyword>
<dbReference type="InterPro" id="IPR036875">
    <property type="entry name" value="Znf_CCHC_sf"/>
</dbReference>
<comment type="caution">
    <text evidence="3">The sequence shown here is derived from an EMBL/GenBank/DDBJ whole genome shotgun (WGS) entry which is preliminary data.</text>
</comment>
<evidence type="ECO:0000259" key="2">
    <source>
        <dbReference type="PROSITE" id="PS50158"/>
    </source>
</evidence>
<dbReference type="InterPro" id="IPR001878">
    <property type="entry name" value="Znf_CCHC"/>
</dbReference>
<feature type="non-terminal residue" evidence="3">
    <location>
        <position position="1"/>
    </location>
</feature>
<organism evidence="3">
    <name type="scientific">Tanacetum cinerariifolium</name>
    <name type="common">Dalmatian daisy</name>
    <name type="synonym">Chrysanthemum cinerariifolium</name>
    <dbReference type="NCBI Taxonomy" id="118510"/>
    <lineage>
        <taxon>Eukaryota</taxon>
        <taxon>Viridiplantae</taxon>
        <taxon>Streptophyta</taxon>
        <taxon>Embryophyta</taxon>
        <taxon>Tracheophyta</taxon>
        <taxon>Spermatophyta</taxon>
        <taxon>Magnoliopsida</taxon>
        <taxon>eudicotyledons</taxon>
        <taxon>Gunneridae</taxon>
        <taxon>Pentapetalae</taxon>
        <taxon>asterids</taxon>
        <taxon>campanulids</taxon>
        <taxon>Asterales</taxon>
        <taxon>Asteraceae</taxon>
        <taxon>Asteroideae</taxon>
        <taxon>Anthemideae</taxon>
        <taxon>Anthemidinae</taxon>
        <taxon>Tanacetum</taxon>
    </lineage>
</organism>
<dbReference type="GO" id="GO:0003676">
    <property type="term" value="F:nucleic acid binding"/>
    <property type="evidence" value="ECO:0007669"/>
    <property type="project" value="InterPro"/>
</dbReference>
<protein>
    <recommendedName>
        <fullName evidence="2">CCHC-type domain-containing protein</fullName>
    </recommendedName>
</protein>
<dbReference type="SUPFAM" id="SSF57756">
    <property type="entry name" value="Retrovirus zinc finger-like domains"/>
    <property type="match status" value="1"/>
</dbReference>
<keyword evidence="1" id="KW-0863">Zinc-finger</keyword>
<dbReference type="PROSITE" id="PS50158">
    <property type="entry name" value="ZF_CCHC"/>
    <property type="match status" value="1"/>
</dbReference>